<sequence length="135" mass="14444">MEGSLLVELWRCGASATSQPPRSPRYASLAWQEQSPRARQQQQSREQPPAPAHPPMPTDGGRGAGIPPPRKHPQPGREVAGEHPWASKSRVPGGATRAVDEGRAGFGMPGAVGARDDRSSMRAPVGAYQPLRRKA</sequence>
<evidence type="ECO:0000313" key="3">
    <source>
        <dbReference type="Proteomes" id="UP000242519"/>
    </source>
</evidence>
<feature type="region of interest" description="Disordered" evidence="1">
    <location>
        <begin position="13"/>
        <end position="135"/>
    </location>
</feature>
<proteinExistence type="predicted"/>
<accession>A0A218YSF8</accession>
<name>A0A218YSF8_9HELO</name>
<gene>
    <name evidence="2" type="ORF">B2J93_5282</name>
</gene>
<reference evidence="2 3" key="1">
    <citation type="submission" date="2017-04" db="EMBL/GenBank/DDBJ databases">
        <title>Draft genome sequence of Marssonina coronaria NL1: causal agent of apple blotch.</title>
        <authorList>
            <person name="Cheng Q."/>
        </authorList>
    </citation>
    <scope>NUCLEOTIDE SEQUENCE [LARGE SCALE GENOMIC DNA]</scope>
    <source>
        <strain evidence="2 3">NL1</strain>
    </source>
</reference>
<organism evidence="2 3">
    <name type="scientific">Diplocarpon coronariae</name>
    <dbReference type="NCBI Taxonomy" id="2795749"/>
    <lineage>
        <taxon>Eukaryota</taxon>
        <taxon>Fungi</taxon>
        <taxon>Dikarya</taxon>
        <taxon>Ascomycota</taxon>
        <taxon>Pezizomycotina</taxon>
        <taxon>Leotiomycetes</taxon>
        <taxon>Helotiales</taxon>
        <taxon>Drepanopezizaceae</taxon>
        <taxon>Diplocarpon</taxon>
    </lineage>
</organism>
<evidence type="ECO:0000256" key="1">
    <source>
        <dbReference type="SAM" id="MobiDB-lite"/>
    </source>
</evidence>
<feature type="compositionally biased region" description="Pro residues" evidence="1">
    <location>
        <begin position="48"/>
        <end position="57"/>
    </location>
</feature>
<keyword evidence="3" id="KW-1185">Reference proteome</keyword>
<dbReference type="Proteomes" id="UP000242519">
    <property type="component" value="Unassembled WGS sequence"/>
</dbReference>
<dbReference type="EMBL" id="MZNU01000436">
    <property type="protein sequence ID" value="OWO97469.1"/>
    <property type="molecule type" value="Genomic_DNA"/>
</dbReference>
<comment type="caution">
    <text evidence="2">The sequence shown here is derived from an EMBL/GenBank/DDBJ whole genome shotgun (WGS) entry which is preliminary data.</text>
</comment>
<feature type="compositionally biased region" description="Low complexity" evidence="1">
    <location>
        <begin position="32"/>
        <end position="47"/>
    </location>
</feature>
<protein>
    <submittedName>
        <fullName evidence="2">Uncharacterized protein</fullName>
    </submittedName>
</protein>
<evidence type="ECO:0000313" key="2">
    <source>
        <dbReference type="EMBL" id="OWO97469.1"/>
    </source>
</evidence>
<dbReference type="InParanoid" id="A0A218YSF8"/>
<dbReference type="AlphaFoldDB" id="A0A218YSF8"/>